<dbReference type="PROSITE" id="PS51387">
    <property type="entry name" value="FAD_PCMH"/>
    <property type="match status" value="1"/>
</dbReference>
<dbReference type="InterPro" id="IPR010031">
    <property type="entry name" value="FAD_lactone_oxidase-like"/>
</dbReference>
<organism evidence="6 7">
    <name type="scientific">Orchesella dallaii</name>
    <dbReference type="NCBI Taxonomy" id="48710"/>
    <lineage>
        <taxon>Eukaryota</taxon>
        <taxon>Metazoa</taxon>
        <taxon>Ecdysozoa</taxon>
        <taxon>Arthropoda</taxon>
        <taxon>Hexapoda</taxon>
        <taxon>Collembola</taxon>
        <taxon>Entomobryomorpha</taxon>
        <taxon>Entomobryoidea</taxon>
        <taxon>Orchesellidae</taxon>
        <taxon>Orchesellinae</taxon>
        <taxon>Orchesella</taxon>
    </lineage>
</organism>
<proteinExistence type="predicted"/>
<dbReference type="Gene3D" id="1.10.45.10">
    <property type="entry name" value="Vanillyl-alcohol Oxidase, Chain A, domain 4"/>
    <property type="match status" value="1"/>
</dbReference>
<dbReference type="InterPro" id="IPR016169">
    <property type="entry name" value="FAD-bd_PCMH_sub2"/>
</dbReference>
<dbReference type="SUPFAM" id="SSF55103">
    <property type="entry name" value="FAD-linked oxidases, C-terminal domain"/>
    <property type="match status" value="1"/>
</dbReference>
<name>A0ABP1PMT4_9HEXA</name>
<dbReference type="Gene3D" id="3.40.462.10">
    <property type="entry name" value="FAD-linked oxidases, C-terminal domain"/>
    <property type="match status" value="1"/>
</dbReference>
<dbReference type="Pfam" id="PF09129">
    <property type="entry name" value="Chol_subst-bind"/>
    <property type="match status" value="1"/>
</dbReference>
<evidence type="ECO:0000313" key="6">
    <source>
        <dbReference type="EMBL" id="CAL8071544.1"/>
    </source>
</evidence>
<feature type="domain" description="FAD-binding PCMH-type" evidence="5">
    <location>
        <begin position="72"/>
        <end position="267"/>
    </location>
</feature>
<gene>
    <name evidence="6" type="ORF">ODALV1_LOCUS1765</name>
</gene>
<keyword evidence="4" id="KW-0576">Peroxisome</keyword>
<dbReference type="InterPro" id="IPR016170">
    <property type="entry name" value="Cytok_DH_C_sf"/>
</dbReference>
<dbReference type="Proteomes" id="UP001642540">
    <property type="component" value="Unassembled WGS sequence"/>
</dbReference>
<sequence length="607" mass="68481">MAWNDIRKDEPLETLSHWELDELIEVRSHFTKQQGPTSSSSIFSFGMECRNPPNFPPTIPILPGEFRNWAGNIHVSNMWIAIPRTFKDILVLANWAYLNDFMLRPKGFSNSWAPLTVTKSSSSCRNTVLVDTTQFLIQMKMLSSKGKFRAVQVQTGASMESLLSFLEDHKCGLFAAPVMGEISIGGVLAVSGHGSGLPTLSSSRAPAGYSSGSLSNLILSFKAVVWDEHKESYVIKKFARAERDSRAFLTHMGRAFLTEVTLLVGPAYKLRCQSLSDLSAEKLLASPDDVNGAKSGHETFASLVDKYHSVDLSVFPYTDYTLLMACSNRTKNYNNTSRVVNTPYPFSYLENVPRSVTVLLSQFLSGRHYLAPLISRLNHQFNSVGIRYSSNEDIWGASKNILVRYKSTFTHSFSSGYAILTSRDNLQKVASEVYSFYLELLEKFSSDWQYPQNQPLQITVTGLDDPKDLPPFGKFESPALSILAPVKGKKFNVALVVSVNVYPGTRYFEKFMRELESHLFLKYDGDEALVRPEWAKAWAFTDSGAWDNRILIRKMIPKAYGSDWNWAIETLNQYDPHHIFSNDFIKYVLHANSTLSDKQNKLSSLKW</sequence>
<keyword evidence="3" id="KW-0274">FAD</keyword>
<evidence type="ECO:0000313" key="7">
    <source>
        <dbReference type="Proteomes" id="UP001642540"/>
    </source>
</evidence>
<reference evidence="6 7" key="1">
    <citation type="submission" date="2024-08" db="EMBL/GenBank/DDBJ databases">
        <authorList>
            <person name="Cucini C."/>
            <person name="Frati F."/>
        </authorList>
    </citation>
    <scope>NUCLEOTIDE SEQUENCE [LARGE SCALE GENOMIC DNA]</scope>
</reference>
<dbReference type="PANTHER" id="PTHR43762:SF1">
    <property type="entry name" value="D-ARABINONO-1,4-LACTONE OXIDASE"/>
    <property type="match status" value="1"/>
</dbReference>
<keyword evidence="7" id="KW-1185">Reference proteome</keyword>
<dbReference type="EMBL" id="CAXLJM020000006">
    <property type="protein sequence ID" value="CAL8071544.1"/>
    <property type="molecule type" value="Genomic_DNA"/>
</dbReference>
<dbReference type="InterPro" id="IPR016164">
    <property type="entry name" value="FAD-linked_Oxase-like_C"/>
</dbReference>
<dbReference type="PANTHER" id="PTHR43762">
    <property type="entry name" value="L-GULONOLACTONE OXIDASE"/>
    <property type="match status" value="1"/>
</dbReference>
<dbReference type="InterPro" id="IPR016171">
    <property type="entry name" value="Vanillyl_alc_oxidase_C-sub2"/>
</dbReference>
<evidence type="ECO:0000259" key="5">
    <source>
        <dbReference type="PROSITE" id="PS51387"/>
    </source>
</evidence>
<evidence type="ECO:0000256" key="4">
    <source>
        <dbReference type="ARBA" id="ARBA00023140"/>
    </source>
</evidence>
<evidence type="ECO:0000256" key="2">
    <source>
        <dbReference type="ARBA" id="ARBA00022630"/>
    </source>
</evidence>
<dbReference type="SUPFAM" id="SSF56176">
    <property type="entry name" value="FAD-binding/transporter-associated domain-like"/>
    <property type="match status" value="1"/>
</dbReference>
<protein>
    <recommendedName>
        <fullName evidence="5">FAD-binding PCMH-type domain-containing protein</fullName>
    </recommendedName>
</protein>
<evidence type="ECO:0000256" key="1">
    <source>
        <dbReference type="ARBA" id="ARBA00004275"/>
    </source>
</evidence>
<evidence type="ECO:0000256" key="3">
    <source>
        <dbReference type="ARBA" id="ARBA00022827"/>
    </source>
</evidence>
<keyword evidence="2" id="KW-0285">Flavoprotein</keyword>
<dbReference type="Gene3D" id="3.30.43.10">
    <property type="entry name" value="Uridine Diphospho-n-acetylenolpyruvylglucosamine Reductase, domain 2"/>
    <property type="match status" value="1"/>
</dbReference>
<dbReference type="InterPro" id="IPR016166">
    <property type="entry name" value="FAD-bd_PCMH"/>
</dbReference>
<accession>A0ABP1PMT4</accession>
<dbReference type="InterPro" id="IPR016167">
    <property type="entry name" value="FAD-bd_PCMH_sub1"/>
</dbReference>
<dbReference type="InterPro" id="IPR015213">
    <property type="entry name" value="Cholesterol_OX_subst-bd"/>
</dbReference>
<dbReference type="Gene3D" id="3.30.465.10">
    <property type="match status" value="1"/>
</dbReference>
<comment type="caution">
    <text evidence="6">The sequence shown here is derived from an EMBL/GenBank/DDBJ whole genome shotgun (WGS) entry which is preliminary data.</text>
</comment>
<dbReference type="InterPro" id="IPR036318">
    <property type="entry name" value="FAD-bd_PCMH-like_sf"/>
</dbReference>
<comment type="subcellular location">
    <subcellularLocation>
        <location evidence="1">Peroxisome</location>
    </subcellularLocation>
</comment>